<organism evidence="13 14">
    <name type="scientific">Synchytrium endobioticum</name>
    <dbReference type="NCBI Taxonomy" id="286115"/>
    <lineage>
        <taxon>Eukaryota</taxon>
        <taxon>Fungi</taxon>
        <taxon>Fungi incertae sedis</taxon>
        <taxon>Chytridiomycota</taxon>
        <taxon>Chytridiomycota incertae sedis</taxon>
        <taxon>Chytridiomycetes</taxon>
        <taxon>Synchytriales</taxon>
        <taxon>Synchytriaceae</taxon>
        <taxon>Synchytrium</taxon>
    </lineage>
</organism>
<dbReference type="Proteomes" id="UP000317494">
    <property type="component" value="Unassembled WGS sequence"/>
</dbReference>
<evidence type="ECO:0000256" key="7">
    <source>
        <dbReference type="ARBA" id="ARBA00023284"/>
    </source>
</evidence>
<evidence type="ECO:0000256" key="9">
    <source>
        <dbReference type="PIRNR" id="PIRNR000239"/>
    </source>
</evidence>
<evidence type="ECO:0000256" key="4">
    <source>
        <dbReference type="ARBA" id="ARBA00022862"/>
    </source>
</evidence>
<dbReference type="InterPro" id="IPR050217">
    <property type="entry name" value="Peroxiredoxin"/>
</dbReference>
<dbReference type="GO" id="GO:0033554">
    <property type="term" value="P:cellular response to stress"/>
    <property type="evidence" value="ECO:0007669"/>
    <property type="project" value="TreeGrafter"/>
</dbReference>
<dbReference type="PANTHER" id="PTHR10681">
    <property type="entry name" value="THIOREDOXIN PEROXIDASE"/>
    <property type="match status" value="1"/>
</dbReference>
<comment type="similarity">
    <text evidence="1">Belongs to the peroxiredoxin family. AhpC/Prx1 subfamily.</text>
</comment>
<proteinExistence type="inferred from homology"/>
<evidence type="ECO:0000256" key="2">
    <source>
        <dbReference type="ARBA" id="ARBA00013017"/>
    </source>
</evidence>
<keyword evidence="4 9" id="KW-0049">Antioxidant</keyword>
<name>A0A507DIY5_9FUNG</name>
<evidence type="ECO:0000256" key="10">
    <source>
        <dbReference type="PIRSR" id="PIRSR000239-1"/>
    </source>
</evidence>
<keyword evidence="6" id="KW-1015">Disulfide bond</keyword>
<dbReference type="GO" id="GO:0005829">
    <property type="term" value="C:cytosol"/>
    <property type="evidence" value="ECO:0007669"/>
    <property type="project" value="TreeGrafter"/>
</dbReference>
<evidence type="ECO:0000313" key="12">
    <source>
        <dbReference type="EMBL" id="TPX46398.1"/>
    </source>
</evidence>
<dbReference type="Pfam" id="PF10417">
    <property type="entry name" value="1-cysPrx_C"/>
    <property type="match status" value="1"/>
</dbReference>
<accession>A0A507DIY5</accession>
<feature type="domain" description="Thioredoxin" evidence="11">
    <location>
        <begin position="35"/>
        <end position="194"/>
    </location>
</feature>
<gene>
    <name evidence="12" type="ORF">SeLEV6574_g03253</name>
    <name evidence="13" type="ORF">SeMB42_g01873</name>
</gene>
<feature type="active site" description="Cysteine sulfenic acid (-SOH) intermediate; for peroxidase activity" evidence="10">
    <location>
        <position position="81"/>
    </location>
</feature>
<dbReference type="OrthoDB" id="185659at2759"/>
<keyword evidence="14" id="KW-1185">Reference proteome</keyword>
<comment type="catalytic activity">
    <reaction evidence="8">
        <text>a hydroperoxide + [thioredoxin]-dithiol = an alcohol + [thioredoxin]-disulfide + H2O</text>
        <dbReference type="Rhea" id="RHEA:62620"/>
        <dbReference type="Rhea" id="RHEA-COMP:10698"/>
        <dbReference type="Rhea" id="RHEA-COMP:10700"/>
        <dbReference type="ChEBI" id="CHEBI:15377"/>
        <dbReference type="ChEBI" id="CHEBI:29950"/>
        <dbReference type="ChEBI" id="CHEBI:30879"/>
        <dbReference type="ChEBI" id="CHEBI:35924"/>
        <dbReference type="ChEBI" id="CHEBI:50058"/>
        <dbReference type="EC" id="1.11.1.24"/>
    </reaction>
</comment>
<comment type="caution">
    <text evidence="13">The sequence shown here is derived from an EMBL/GenBank/DDBJ whole genome shotgun (WGS) entry which is preliminary data.</text>
</comment>
<evidence type="ECO:0000256" key="6">
    <source>
        <dbReference type="ARBA" id="ARBA00023157"/>
    </source>
</evidence>
<dbReference type="EMBL" id="QEAN01000052">
    <property type="protein sequence ID" value="TPX51563.1"/>
    <property type="molecule type" value="Genomic_DNA"/>
</dbReference>
<reference evidence="14 15" key="1">
    <citation type="journal article" date="2019" name="Sci. Rep.">
        <title>Comparative genomics of chytrid fungi reveal insights into the obligate biotrophic and pathogenic lifestyle of Synchytrium endobioticum.</title>
        <authorList>
            <person name="van de Vossenberg B.T.L.H."/>
            <person name="Warris S."/>
            <person name="Nguyen H.D.T."/>
            <person name="van Gent-Pelzer M.P.E."/>
            <person name="Joly D.L."/>
            <person name="van de Geest H.C."/>
            <person name="Bonants P.J.M."/>
            <person name="Smith D.S."/>
            <person name="Levesque C.A."/>
            <person name="van der Lee T.A.J."/>
        </authorList>
    </citation>
    <scope>NUCLEOTIDE SEQUENCE [LARGE SCALE GENOMIC DNA]</scope>
    <source>
        <strain evidence="12 15">LEV6574</strain>
        <strain evidence="13 14">MB42</strain>
    </source>
</reference>
<dbReference type="GO" id="GO:0006979">
    <property type="term" value="P:response to oxidative stress"/>
    <property type="evidence" value="ECO:0007669"/>
    <property type="project" value="TreeGrafter"/>
</dbReference>
<dbReference type="SUPFAM" id="SSF52833">
    <property type="entry name" value="Thioredoxin-like"/>
    <property type="match status" value="1"/>
</dbReference>
<dbReference type="Gene3D" id="3.40.30.10">
    <property type="entry name" value="Glutaredoxin"/>
    <property type="match status" value="1"/>
</dbReference>
<dbReference type="Pfam" id="PF00578">
    <property type="entry name" value="AhpC-TSA"/>
    <property type="match status" value="1"/>
</dbReference>
<dbReference type="AlphaFoldDB" id="A0A507DIY5"/>
<dbReference type="STRING" id="286115.A0A507DIY5"/>
<evidence type="ECO:0000259" key="11">
    <source>
        <dbReference type="PROSITE" id="PS51352"/>
    </source>
</evidence>
<dbReference type="EMBL" id="QEAM01000105">
    <property type="protein sequence ID" value="TPX46398.1"/>
    <property type="molecule type" value="Genomic_DNA"/>
</dbReference>
<dbReference type="GO" id="GO:0045454">
    <property type="term" value="P:cell redox homeostasis"/>
    <property type="evidence" value="ECO:0007669"/>
    <property type="project" value="TreeGrafter"/>
</dbReference>
<evidence type="ECO:0000256" key="8">
    <source>
        <dbReference type="ARBA" id="ARBA00049091"/>
    </source>
</evidence>
<dbReference type="EC" id="1.11.1.24" evidence="2"/>
<dbReference type="VEuPathDB" id="FungiDB:SeMB42_g01873"/>
<dbReference type="PIRSF" id="PIRSF000239">
    <property type="entry name" value="AHPC"/>
    <property type="match status" value="1"/>
</dbReference>
<evidence type="ECO:0000256" key="3">
    <source>
        <dbReference type="ARBA" id="ARBA00022559"/>
    </source>
</evidence>
<dbReference type="InterPro" id="IPR019479">
    <property type="entry name" value="Peroxiredoxin_C"/>
</dbReference>
<dbReference type="InterPro" id="IPR000866">
    <property type="entry name" value="AhpC/TSA"/>
</dbReference>
<dbReference type="InterPro" id="IPR013766">
    <property type="entry name" value="Thioredoxin_domain"/>
</dbReference>
<evidence type="ECO:0000313" key="14">
    <source>
        <dbReference type="Proteomes" id="UP000317494"/>
    </source>
</evidence>
<sequence length="228" mass="25102">MASRLIPRAIRLATAVRVHSTPSRAFATSSRLSPCAVTKPAPNFRAPAVLPNKAIGEVCLDDYKGKWVVLFFWPLDFTFVCPTEIIAYSEKLAEFQKLGCEVIGASVDSVHSHLAWMNTPRKSGGLGEMKIPVVSDITKKISADYGVLLEDAGIALRGTFIIDPKQILRQITINDLPVGRNVDETLRLVEALQFADSHGDVCPANWRKGAKTMKPDPIKSKEYFSSVY</sequence>
<keyword evidence="5 9" id="KW-0560">Oxidoreductase</keyword>
<protein>
    <recommendedName>
        <fullName evidence="2">thioredoxin-dependent peroxiredoxin</fullName>
        <ecNumber evidence="2">1.11.1.24</ecNumber>
    </recommendedName>
</protein>
<keyword evidence="3 9" id="KW-0575">Peroxidase</keyword>
<evidence type="ECO:0000256" key="5">
    <source>
        <dbReference type="ARBA" id="ARBA00023002"/>
    </source>
</evidence>
<dbReference type="InterPro" id="IPR024706">
    <property type="entry name" value="Peroxiredoxin_AhpC-typ"/>
</dbReference>
<dbReference type="FunFam" id="3.40.30.10:FF:000003">
    <property type="entry name" value="Peroxiredoxin 1"/>
    <property type="match status" value="1"/>
</dbReference>
<dbReference type="GO" id="GO:0008379">
    <property type="term" value="F:thioredoxin peroxidase activity"/>
    <property type="evidence" value="ECO:0007669"/>
    <property type="project" value="TreeGrafter"/>
</dbReference>
<dbReference type="Proteomes" id="UP000320475">
    <property type="component" value="Unassembled WGS sequence"/>
</dbReference>
<dbReference type="GO" id="GO:0042744">
    <property type="term" value="P:hydrogen peroxide catabolic process"/>
    <property type="evidence" value="ECO:0007669"/>
    <property type="project" value="TreeGrafter"/>
</dbReference>
<dbReference type="PANTHER" id="PTHR10681:SF171">
    <property type="entry name" value="PEROXIREDOXIN 4"/>
    <property type="match status" value="1"/>
</dbReference>
<dbReference type="PROSITE" id="PS51352">
    <property type="entry name" value="THIOREDOXIN_2"/>
    <property type="match status" value="1"/>
</dbReference>
<keyword evidence="7 9" id="KW-0676">Redox-active center</keyword>
<evidence type="ECO:0000313" key="15">
    <source>
        <dbReference type="Proteomes" id="UP000320475"/>
    </source>
</evidence>
<evidence type="ECO:0000256" key="1">
    <source>
        <dbReference type="ARBA" id="ARBA00009796"/>
    </source>
</evidence>
<dbReference type="CDD" id="cd03015">
    <property type="entry name" value="PRX_Typ2cys"/>
    <property type="match status" value="1"/>
</dbReference>
<comment type="function">
    <text evidence="9">Thiol-specific peroxidase that catalyzes the reduction of hydrogen peroxide and organic hydroperoxides to water and alcohols, respectively.</text>
</comment>
<dbReference type="InterPro" id="IPR036249">
    <property type="entry name" value="Thioredoxin-like_sf"/>
</dbReference>
<evidence type="ECO:0000313" key="13">
    <source>
        <dbReference type="EMBL" id="TPX51563.1"/>
    </source>
</evidence>